<name>A0A2A2AW58_9BURK</name>
<reference evidence="2 3" key="1">
    <citation type="submission" date="2017-08" db="EMBL/GenBank/DDBJ databases">
        <title>WGS of Clinical strains of the CDC Group NO-1 linked to zoonotic infections in humans.</title>
        <authorList>
            <person name="Bernier A.-M."/>
            <person name="Bernard K."/>
        </authorList>
    </citation>
    <scope>NUCLEOTIDE SEQUENCE [LARGE SCALE GENOMIC DNA]</scope>
    <source>
        <strain evidence="2 3">NML120219</strain>
    </source>
</reference>
<comment type="caution">
    <text evidence="2">The sequence shown here is derived from an EMBL/GenBank/DDBJ whole genome shotgun (WGS) entry which is preliminary data.</text>
</comment>
<protein>
    <submittedName>
        <fullName evidence="2">Uncharacterized protein</fullName>
    </submittedName>
</protein>
<organism evidence="2 3">
    <name type="scientific">Vandammella animalimorsus</name>
    <dbReference type="NCBI Taxonomy" id="2029117"/>
    <lineage>
        <taxon>Bacteria</taxon>
        <taxon>Pseudomonadati</taxon>
        <taxon>Pseudomonadota</taxon>
        <taxon>Betaproteobacteria</taxon>
        <taxon>Burkholderiales</taxon>
        <taxon>Comamonadaceae</taxon>
        <taxon>Vandammella</taxon>
    </lineage>
</organism>
<evidence type="ECO:0000256" key="1">
    <source>
        <dbReference type="SAM" id="MobiDB-lite"/>
    </source>
</evidence>
<accession>A0A2A2AW58</accession>
<dbReference type="RefSeq" id="WP_095552542.1">
    <property type="nucleotide sequence ID" value="NZ_NSJE01000021.1"/>
</dbReference>
<evidence type="ECO:0000313" key="3">
    <source>
        <dbReference type="Proteomes" id="UP000218439"/>
    </source>
</evidence>
<dbReference type="AlphaFoldDB" id="A0A2A2AW58"/>
<gene>
    <name evidence="2" type="ORF">CK621_11655</name>
</gene>
<proteinExistence type="predicted"/>
<dbReference type="EMBL" id="NSJE01000021">
    <property type="protein sequence ID" value="PAT41971.1"/>
    <property type="molecule type" value="Genomic_DNA"/>
</dbReference>
<evidence type="ECO:0000313" key="2">
    <source>
        <dbReference type="EMBL" id="PAT41971.1"/>
    </source>
</evidence>
<feature type="region of interest" description="Disordered" evidence="1">
    <location>
        <begin position="128"/>
        <end position="149"/>
    </location>
</feature>
<sequence>MSEPGDVILAATLPELSFTATAIPSAHAALNGTLPALAFAAQAVPLTEAALTGAFPSLAMVAEARYQSYVVRPVIGQSITRWQHAVEHSAGVEDRREATAHEHSPTRAPWQAAASQVAGVEFRRHSTRVRAPVSSRSRHQEAVPVQTSGRVGHADAIRLRTARVSAFEEAIRAEWLRWAIGHQDTWRDRRFAAISRYQEARRHGGHFHSEGIRSAGYLRRWWASLWQAAMRPLPGRHPRVPFVPPEEPACYLPNAHLLFTEDAATNGDLLFVCEHHDYPEAGSVLVPNRRVYFVINEVTLTRWPDGTPAPVLGLSLSLDTDSWAWGFDATLPVTAESLVVPEEGAAPVELIATVNGTAFHVLAENLSRERVFGDASIRITGRGRSAALAAPYAPVMNFANTEARSAQQLMEDVLTINGIPLGWTVDWALTDWLVPAGVFAKQGTWIEALNTIVGTAGGYLLPHPSEKILRVRHRYPVVPWRWWNEVTPDFVLPVDTVARESLRWVDKPAYNRVFVAGQETGVLGQVTRSGTAGDVLAPMVVDALITQAAAARQRGMAILSDTGRQVEVSLRLPVLPETGVIEPGAFVAYQDGDVARLGLVRSTRIEVGLPEVWQTLGVQSHA</sequence>
<dbReference type="Proteomes" id="UP000218439">
    <property type="component" value="Unassembled WGS sequence"/>
</dbReference>